<name>A0A9P0Z1P8_CUSEU</name>
<dbReference type="InterPro" id="IPR026960">
    <property type="entry name" value="RVT-Znf"/>
</dbReference>
<dbReference type="EMBL" id="CAMAPE010000017">
    <property type="protein sequence ID" value="CAH9083664.1"/>
    <property type="molecule type" value="Genomic_DNA"/>
</dbReference>
<evidence type="ECO:0000313" key="2">
    <source>
        <dbReference type="EMBL" id="CAH9083664.1"/>
    </source>
</evidence>
<organism evidence="2 3">
    <name type="scientific">Cuscuta europaea</name>
    <name type="common">European dodder</name>
    <dbReference type="NCBI Taxonomy" id="41803"/>
    <lineage>
        <taxon>Eukaryota</taxon>
        <taxon>Viridiplantae</taxon>
        <taxon>Streptophyta</taxon>
        <taxon>Embryophyta</taxon>
        <taxon>Tracheophyta</taxon>
        <taxon>Spermatophyta</taxon>
        <taxon>Magnoliopsida</taxon>
        <taxon>eudicotyledons</taxon>
        <taxon>Gunneridae</taxon>
        <taxon>Pentapetalae</taxon>
        <taxon>asterids</taxon>
        <taxon>lamiids</taxon>
        <taxon>Solanales</taxon>
        <taxon>Convolvulaceae</taxon>
        <taxon>Cuscuteae</taxon>
        <taxon>Cuscuta</taxon>
        <taxon>Cuscuta subgen. Cuscuta</taxon>
    </lineage>
</organism>
<dbReference type="AlphaFoldDB" id="A0A9P0Z1P8"/>
<accession>A0A9P0Z1P8</accession>
<feature type="domain" description="Reverse transcriptase zinc-binding" evidence="1">
    <location>
        <begin position="141"/>
        <end position="222"/>
    </location>
</feature>
<protein>
    <recommendedName>
        <fullName evidence="1">Reverse transcriptase zinc-binding domain-containing protein</fullName>
    </recommendedName>
</protein>
<comment type="caution">
    <text evidence="2">The sequence shown here is derived from an EMBL/GenBank/DDBJ whole genome shotgun (WGS) entry which is preliminary data.</text>
</comment>
<evidence type="ECO:0000313" key="3">
    <source>
        <dbReference type="Proteomes" id="UP001152484"/>
    </source>
</evidence>
<proteinExistence type="predicted"/>
<sequence>MQGVQSFWLGIFPMPRAILDRITTLCRLFLWGSKRAKVAWSDICLPKNEGGLGIRDTKVWNNALLSRTLWNIHGNKESLWVKWVHGIYLKGRCVWTFVPHNKDSRLMKNFASIRDLIVSKFSSLDQALTFLGKCSHNGKLSSSKVYDLLRIKGTIHPWMSFIWKSYIPPKFSFITWLAFRGRLATYDSLGFLDVINICPFCKGGPETVSHLYFECSFTGQVWNMIRDWLGITRQMNTLSSAVKWMKKEHNGANVKAKAVKLSFCYTIYWTWRMRNMICFEKTTTTVIDMVKHIKFMVYKVLYYMYPIERVTF</sequence>
<dbReference type="Proteomes" id="UP001152484">
    <property type="component" value="Unassembled WGS sequence"/>
</dbReference>
<keyword evidence="3" id="KW-1185">Reference proteome</keyword>
<dbReference type="PANTHER" id="PTHR33116:SF66">
    <property type="entry name" value="REVERSE TRANSCRIPTASE ZINC-BINDING DOMAIN-CONTAINING PROTEIN"/>
    <property type="match status" value="1"/>
</dbReference>
<dbReference type="Pfam" id="PF13966">
    <property type="entry name" value="zf-RVT"/>
    <property type="match status" value="1"/>
</dbReference>
<evidence type="ECO:0000259" key="1">
    <source>
        <dbReference type="Pfam" id="PF13966"/>
    </source>
</evidence>
<dbReference type="PANTHER" id="PTHR33116">
    <property type="entry name" value="REVERSE TRANSCRIPTASE ZINC-BINDING DOMAIN-CONTAINING PROTEIN-RELATED-RELATED"/>
    <property type="match status" value="1"/>
</dbReference>
<reference evidence="2" key="1">
    <citation type="submission" date="2022-07" db="EMBL/GenBank/DDBJ databases">
        <authorList>
            <person name="Macas J."/>
            <person name="Novak P."/>
            <person name="Neumann P."/>
        </authorList>
    </citation>
    <scope>NUCLEOTIDE SEQUENCE</scope>
</reference>
<gene>
    <name evidence="2" type="ORF">CEURO_LOCUS8705</name>
</gene>
<dbReference type="OrthoDB" id="1622315at2759"/>